<evidence type="ECO:0000256" key="1">
    <source>
        <dbReference type="SAM" id="MobiDB-lite"/>
    </source>
</evidence>
<gene>
    <name evidence="2" type="ORF">HK105_206810</name>
</gene>
<feature type="compositionally biased region" description="Gly residues" evidence="1">
    <location>
        <begin position="14"/>
        <end position="27"/>
    </location>
</feature>
<name>A0ABR4N2A1_9FUNG</name>
<evidence type="ECO:0000313" key="2">
    <source>
        <dbReference type="EMBL" id="KAL2913650.1"/>
    </source>
</evidence>
<evidence type="ECO:0000313" key="3">
    <source>
        <dbReference type="Proteomes" id="UP001527925"/>
    </source>
</evidence>
<dbReference type="EMBL" id="JADGIZ020000043">
    <property type="protein sequence ID" value="KAL2913650.1"/>
    <property type="molecule type" value="Genomic_DNA"/>
</dbReference>
<reference evidence="2 3" key="1">
    <citation type="submission" date="2023-09" db="EMBL/GenBank/DDBJ databases">
        <title>Pangenome analysis of Batrachochytrium dendrobatidis and related Chytrids.</title>
        <authorList>
            <person name="Yacoub M.N."/>
            <person name="Stajich J.E."/>
            <person name="James T.Y."/>
        </authorList>
    </citation>
    <scope>NUCLEOTIDE SEQUENCE [LARGE SCALE GENOMIC DNA]</scope>
    <source>
        <strain evidence="2 3">JEL0888</strain>
    </source>
</reference>
<dbReference type="Pfam" id="PF04938">
    <property type="entry name" value="SIP1"/>
    <property type="match status" value="1"/>
</dbReference>
<comment type="caution">
    <text evidence="2">The sequence shown here is derived from an EMBL/GenBank/DDBJ whole genome shotgun (WGS) entry which is preliminary data.</text>
</comment>
<organism evidence="2 3">
    <name type="scientific">Polyrhizophydium stewartii</name>
    <dbReference type="NCBI Taxonomy" id="2732419"/>
    <lineage>
        <taxon>Eukaryota</taxon>
        <taxon>Fungi</taxon>
        <taxon>Fungi incertae sedis</taxon>
        <taxon>Chytridiomycota</taxon>
        <taxon>Chytridiomycota incertae sedis</taxon>
        <taxon>Chytridiomycetes</taxon>
        <taxon>Rhizophydiales</taxon>
        <taxon>Rhizophydiales incertae sedis</taxon>
        <taxon>Polyrhizophydium</taxon>
    </lineage>
</organism>
<dbReference type="Proteomes" id="UP001527925">
    <property type="component" value="Unassembled WGS sequence"/>
</dbReference>
<proteinExistence type="predicted"/>
<accession>A0ABR4N2A1</accession>
<protein>
    <submittedName>
        <fullName evidence="2">Uncharacterized protein</fullName>
    </submittedName>
</protein>
<sequence>MGTNQRGRGRGRGAGRGGGKGGGGGGGRDSDSDGDVALRRQALPVDDGGGSDGDDGNEHGGPPVSAAAYLRDMHAEWIDEDRAGALPNPPMAEWLFALLVRIDVLLTADETATLRALAAACMRARQRIALDPGADPADLRMAASSMVVAIVHHVFGQRDLE</sequence>
<feature type="region of interest" description="Disordered" evidence="1">
    <location>
        <begin position="1"/>
        <end position="66"/>
    </location>
</feature>
<dbReference type="InterPro" id="IPR035426">
    <property type="entry name" value="Gemin2/Brr1"/>
</dbReference>
<dbReference type="Gene3D" id="1.20.58.1070">
    <property type="match status" value="1"/>
</dbReference>
<keyword evidence="3" id="KW-1185">Reference proteome</keyword>